<dbReference type="GO" id="GO:0000160">
    <property type="term" value="P:phosphorelay signal transduction system"/>
    <property type="evidence" value="ECO:0007669"/>
    <property type="project" value="InterPro"/>
</dbReference>
<name>A0A6B3RS67_9RHOB</name>
<dbReference type="SUPFAM" id="SSF47226">
    <property type="entry name" value="Histidine-containing phosphotransfer domain, HPT domain"/>
    <property type="match status" value="1"/>
</dbReference>
<protein>
    <recommendedName>
        <fullName evidence="3">HPt domain-containing protein</fullName>
    </recommendedName>
</protein>
<organism evidence="1 2">
    <name type="scientific">Pseudotabrizicola algicola</name>
    <dbReference type="NCBI Taxonomy" id="2709381"/>
    <lineage>
        <taxon>Bacteria</taxon>
        <taxon>Pseudomonadati</taxon>
        <taxon>Pseudomonadota</taxon>
        <taxon>Alphaproteobacteria</taxon>
        <taxon>Rhodobacterales</taxon>
        <taxon>Paracoccaceae</taxon>
        <taxon>Pseudotabrizicola</taxon>
    </lineage>
</organism>
<dbReference type="InterPro" id="IPR036641">
    <property type="entry name" value="HPT_dom_sf"/>
</dbReference>
<keyword evidence="2" id="KW-1185">Reference proteome</keyword>
<comment type="caution">
    <text evidence="1">The sequence shown here is derived from an EMBL/GenBank/DDBJ whole genome shotgun (WGS) entry which is preliminary data.</text>
</comment>
<sequence>MVLRPMERVRQDAGPIASIYRDLGTQSAEEVVTRALGELALTMAGLASQVRAHDLANLTRHLRRLQRMAENLGLISLGLVAADVRACLAVGDSTAFAAVWARLLRIAERSLAPDKDLLDRSLI</sequence>
<dbReference type="EMBL" id="JAAIKE010000003">
    <property type="protein sequence ID" value="NEX46835.1"/>
    <property type="molecule type" value="Genomic_DNA"/>
</dbReference>
<reference evidence="1 2" key="1">
    <citation type="submission" date="2020-02" db="EMBL/GenBank/DDBJ databases">
        <title>Rhodobacter algicola sp. nov., isolated from microalga culture.</title>
        <authorList>
            <person name="Park C.-Y."/>
        </authorList>
    </citation>
    <scope>NUCLEOTIDE SEQUENCE [LARGE SCALE GENOMIC DNA]</scope>
    <source>
        <strain evidence="1 2">ETT8</strain>
    </source>
</reference>
<accession>A0A6B3RS67</accession>
<proteinExistence type="predicted"/>
<evidence type="ECO:0008006" key="3">
    <source>
        <dbReference type="Google" id="ProtNLM"/>
    </source>
</evidence>
<gene>
    <name evidence="1" type="ORF">G3572_11505</name>
</gene>
<dbReference type="AlphaFoldDB" id="A0A6B3RS67"/>
<evidence type="ECO:0000313" key="2">
    <source>
        <dbReference type="Proteomes" id="UP000481421"/>
    </source>
</evidence>
<dbReference type="Gene3D" id="1.20.120.160">
    <property type="entry name" value="HPT domain"/>
    <property type="match status" value="1"/>
</dbReference>
<evidence type="ECO:0000313" key="1">
    <source>
        <dbReference type="EMBL" id="NEX46835.1"/>
    </source>
</evidence>
<dbReference type="Proteomes" id="UP000481421">
    <property type="component" value="Unassembled WGS sequence"/>
</dbReference>